<gene>
    <name evidence="1" type="primary">Hspb11_2</name>
    <name evidence="1" type="ORF">RHICYA_R15529</name>
</gene>
<dbReference type="GO" id="GO:0030992">
    <property type="term" value="C:intraciliary transport particle B"/>
    <property type="evidence" value="ECO:0007669"/>
    <property type="project" value="InterPro"/>
</dbReference>
<dbReference type="InterPro" id="IPR008979">
    <property type="entry name" value="Galactose-bd-like_sf"/>
</dbReference>
<dbReference type="GO" id="GO:0005929">
    <property type="term" value="C:cilium"/>
    <property type="evidence" value="ECO:0007669"/>
    <property type="project" value="TreeGrafter"/>
</dbReference>
<feature type="non-terminal residue" evidence="1">
    <location>
        <position position="110"/>
    </location>
</feature>
<dbReference type="InterPro" id="IPR033558">
    <property type="entry name" value="IFT25"/>
</dbReference>
<dbReference type="AlphaFoldDB" id="A0A7L1NS95"/>
<comment type="caution">
    <text evidence="1">The sequence shown here is derived from an EMBL/GenBank/DDBJ whole genome shotgun (WGS) entry which is preliminary data.</text>
</comment>
<dbReference type="PANTHER" id="PTHR33906">
    <property type="entry name" value="INTRAFLAGELLAR TRANSPORT PROTEIN 25 HOMOLOG"/>
    <property type="match status" value="1"/>
</dbReference>
<sequence>SSETFWTTMGMFPQELDVGFPKSVKLSRVTIECCVVRSLQIERSLSEAPVDFEQCAEKGKSVQHSEGQLQTEELPLPGCQATYLCLIIKPAFDHFVSGHQVMAEGTAESA</sequence>
<proteinExistence type="predicted"/>
<dbReference type="Gene3D" id="2.60.120.260">
    <property type="entry name" value="Galactose-binding domain-like"/>
    <property type="match status" value="1"/>
</dbReference>
<dbReference type="PANTHER" id="PTHR33906:SF1">
    <property type="entry name" value="INTRAFLAGELLAR TRANSPORT PROTEIN 25 HOMOLOG"/>
    <property type="match status" value="1"/>
</dbReference>
<evidence type="ECO:0000313" key="1">
    <source>
        <dbReference type="EMBL" id="NXO02037.1"/>
    </source>
</evidence>
<reference evidence="1 2" key="1">
    <citation type="submission" date="2019-09" db="EMBL/GenBank/DDBJ databases">
        <title>Bird 10,000 Genomes (B10K) Project - Family phase.</title>
        <authorList>
            <person name="Zhang G."/>
        </authorList>
    </citation>
    <scope>NUCLEOTIDE SEQUENCE [LARGE SCALE GENOMIC DNA]</scope>
    <source>
        <strain evidence="1">B10K-DU-002-35</strain>
        <tissue evidence="1">Muscle</tissue>
    </source>
</reference>
<accession>A0A7L1NS95</accession>
<dbReference type="EMBL" id="VXBP01008287">
    <property type="protein sequence ID" value="NXO02037.1"/>
    <property type="molecule type" value="Genomic_DNA"/>
</dbReference>
<protein>
    <submittedName>
        <fullName evidence="1">IFT25 protein</fullName>
    </submittedName>
</protein>
<dbReference type="GO" id="GO:0005813">
    <property type="term" value="C:centrosome"/>
    <property type="evidence" value="ECO:0007669"/>
    <property type="project" value="TreeGrafter"/>
</dbReference>
<dbReference type="Proteomes" id="UP000565785">
    <property type="component" value="Unassembled WGS sequence"/>
</dbReference>
<organism evidence="1 2">
    <name type="scientific">Rhinopomastus cyanomelas</name>
    <name type="common">Common scimitarbill</name>
    <dbReference type="NCBI Taxonomy" id="113115"/>
    <lineage>
        <taxon>Eukaryota</taxon>
        <taxon>Metazoa</taxon>
        <taxon>Chordata</taxon>
        <taxon>Craniata</taxon>
        <taxon>Vertebrata</taxon>
        <taxon>Euteleostomi</taxon>
        <taxon>Archelosauria</taxon>
        <taxon>Archosauria</taxon>
        <taxon>Dinosauria</taxon>
        <taxon>Saurischia</taxon>
        <taxon>Theropoda</taxon>
        <taxon>Coelurosauria</taxon>
        <taxon>Aves</taxon>
        <taxon>Neognathae</taxon>
        <taxon>Neoaves</taxon>
        <taxon>Telluraves</taxon>
        <taxon>Coraciimorphae</taxon>
        <taxon>Bucerotiformes</taxon>
        <taxon>Rhinopomastidae</taxon>
        <taxon>Rhinopomastus</taxon>
    </lineage>
</organism>
<evidence type="ECO:0000313" key="2">
    <source>
        <dbReference type="Proteomes" id="UP000565785"/>
    </source>
</evidence>
<dbReference type="OrthoDB" id="271080at2759"/>
<dbReference type="GO" id="GO:0042073">
    <property type="term" value="P:intraciliary transport"/>
    <property type="evidence" value="ECO:0007669"/>
    <property type="project" value="InterPro"/>
</dbReference>
<dbReference type="SUPFAM" id="SSF49785">
    <property type="entry name" value="Galactose-binding domain-like"/>
    <property type="match status" value="1"/>
</dbReference>
<name>A0A7L1NS95_RHICY</name>
<feature type="non-terminal residue" evidence="1">
    <location>
        <position position="1"/>
    </location>
</feature>
<keyword evidence="2" id="KW-1185">Reference proteome</keyword>